<dbReference type="Pfam" id="PF01522">
    <property type="entry name" value="Polysacc_deac_1"/>
    <property type="match status" value="1"/>
</dbReference>
<keyword evidence="8" id="KW-1185">Reference proteome</keyword>
<evidence type="ECO:0000256" key="5">
    <source>
        <dbReference type="SAM" id="SignalP"/>
    </source>
</evidence>
<organism evidence="7 8">
    <name type="scientific">Methyloceanibacter caenitepidi</name>
    <dbReference type="NCBI Taxonomy" id="1384459"/>
    <lineage>
        <taxon>Bacteria</taxon>
        <taxon>Pseudomonadati</taxon>
        <taxon>Pseudomonadota</taxon>
        <taxon>Alphaproteobacteria</taxon>
        <taxon>Hyphomicrobiales</taxon>
        <taxon>Hyphomicrobiaceae</taxon>
        <taxon>Methyloceanibacter</taxon>
    </lineage>
</organism>
<accession>A0A0A8K218</accession>
<dbReference type="KEGG" id="mcg:GL4_1548"/>
<dbReference type="AlphaFoldDB" id="A0A0A8K218"/>
<dbReference type="InterPro" id="IPR050248">
    <property type="entry name" value="Polysacc_deacetylase_ArnD"/>
</dbReference>
<dbReference type="OrthoDB" id="9784220at2"/>
<keyword evidence="5" id="KW-0732">Signal</keyword>
<evidence type="ECO:0000259" key="6">
    <source>
        <dbReference type="PROSITE" id="PS51677"/>
    </source>
</evidence>
<dbReference type="HOGENOM" id="CLU_062195_0_0_5"/>
<gene>
    <name evidence="7" type="ORF">GL4_1548</name>
</gene>
<dbReference type="RefSeq" id="WP_052464218.1">
    <property type="nucleotide sequence ID" value="NZ_AP014648.1"/>
</dbReference>
<dbReference type="SUPFAM" id="SSF88713">
    <property type="entry name" value="Glycoside hydrolase/deacetylase"/>
    <property type="match status" value="1"/>
</dbReference>
<dbReference type="GO" id="GO:0016810">
    <property type="term" value="F:hydrolase activity, acting on carbon-nitrogen (but not peptide) bonds"/>
    <property type="evidence" value="ECO:0007669"/>
    <property type="project" value="InterPro"/>
</dbReference>
<dbReference type="Gene3D" id="3.20.20.370">
    <property type="entry name" value="Glycoside hydrolase/deacetylase"/>
    <property type="match status" value="1"/>
</dbReference>
<evidence type="ECO:0000256" key="3">
    <source>
        <dbReference type="ARBA" id="ARBA00020071"/>
    </source>
</evidence>
<dbReference type="EMBL" id="AP014648">
    <property type="protein sequence ID" value="BAQ17003.1"/>
    <property type="molecule type" value="Genomic_DNA"/>
</dbReference>
<evidence type="ECO:0000256" key="1">
    <source>
        <dbReference type="ARBA" id="ARBA00003236"/>
    </source>
</evidence>
<comment type="function">
    <text evidence="1">Is involved in generating a small heat-stable compound (Nod), an acylated oligomer of N-acetylglucosamine, that stimulates mitosis in various plant protoplasts.</text>
</comment>
<name>A0A0A8K218_9HYPH</name>
<feature type="domain" description="NodB homology" evidence="6">
    <location>
        <begin position="97"/>
        <end position="300"/>
    </location>
</feature>
<evidence type="ECO:0000313" key="7">
    <source>
        <dbReference type="EMBL" id="BAQ17003.1"/>
    </source>
</evidence>
<dbReference type="Proteomes" id="UP000031643">
    <property type="component" value="Chromosome"/>
</dbReference>
<evidence type="ECO:0000256" key="4">
    <source>
        <dbReference type="ARBA" id="ARBA00032976"/>
    </source>
</evidence>
<protein>
    <recommendedName>
        <fullName evidence="3">Chitooligosaccharide deacetylase</fullName>
    </recommendedName>
    <alternativeName>
        <fullName evidence="4">Nodulation protein B</fullName>
    </alternativeName>
</protein>
<dbReference type="InterPro" id="IPR011330">
    <property type="entry name" value="Glyco_hydro/deAcase_b/a-brl"/>
</dbReference>
<reference evidence="7 8" key="1">
    <citation type="submission" date="2014-09" db="EMBL/GenBank/DDBJ databases">
        <title>Genome sequencing of Methyloceanibacter caenitepidi Gela4.</title>
        <authorList>
            <person name="Takeuchi M."/>
            <person name="Susumu S."/>
            <person name="Kamagata Y."/>
            <person name="Oshima K."/>
            <person name="Hattori M."/>
            <person name="Iwasaki W."/>
        </authorList>
    </citation>
    <scope>NUCLEOTIDE SEQUENCE [LARGE SCALE GENOMIC DNA]</scope>
    <source>
        <strain evidence="7 8">Gela4</strain>
    </source>
</reference>
<feature type="signal peptide" evidence="5">
    <location>
        <begin position="1"/>
        <end position="21"/>
    </location>
</feature>
<evidence type="ECO:0000256" key="2">
    <source>
        <dbReference type="ARBA" id="ARBA00010973"/>
    </source>
</evidence>
<dbReference type="PROSITE" id="PS51677">
    <property type="entry name" value="NODB"/>
    <property type="match status" value="1"/>
</dbReference>
<proteinExistence type="inferred from homology"/>
<feature type="chain" id="PRO_5002038870" description="Chitooligosaccharide deacetylase" evidence="5">
    <location>
        <begin position="22"/>
        <end position="340"/>
    </location>
</feature>
<evidence type="ECO:0000313" key="8">
    <source>
        <dbReference type="Proteomes" id="UP000031643"/>
    </source>
</evidence>
<sequence>MVLCRRAFVALGILMAGASLAAADDRGPAAAHLENTLLSQCWSSTALAGTDKERASKFDRTRLDLETLRKVARPERAPVAKPLRGSIRSVKIPGDDKVIALTFDLCESNGHRTGYDGHVIDYLRAENVKATLFVSGKWFESHPERGTQLIADKRFEIGGHGLAHRDFTKASAATLDDEIHLTEAAFLRARDQLLAKNCAADIAEDGGPQAELTLMRFPYGWCNARALSAVADAGQLAIQWDIVTGDPDPGLSAKRIAKAIVDQAHPGAIVIGHANGHGRNTAEALKIAIPKLKEDGYRFVTVSELLAVGEPVIAQSCYTERPGDQYRYAQVKKRRRAQSK</sequence>
<dbReference type="STRING" id="1384459.GL4_1548"/>
<dbReference type="PANTHER" id="PTHR10587">
    <property type="entry name" value="GLYCOSYL TRANSFERASE-RELATED"/>
    <property type="match status" value="1"/>
</dbReference>
<dbReference type="InterPro" id="IPR002509">
    <property type="entry name" value="NODB_dom"/>
</dbReference>
<dbReference type="PANTHER" id="PTHR10587:SF134">
    <property type="entry name" value="SECRETED PROTEIN"/>
    <property type="match status" value="1"/>
</dbReference>
<comment type="similarity">
    <text evidence="2">Belongs to the polysaccharide deacetylase family.</text>
</comment>
<dbReference type="GO" id="GO:0005975">
    <property type="term" value="P:carbohydrate metabolic process"/>
    <property type="evidence" value="ECO:0007669"/>
    <property type="project" value="InterPro"/>
</dbReference>